<protein>
    <submittedName>
        <fullName evidence="7">TraR/DksA C4-type zinc finger protein</fullName>
    </submittedName>
</protein>
<comment type="caution">
    <text evidence="7">The sequence shown here is derived from an EMBL/GenBank/DDBJ whole genome shotgun (WGS) entry which is preliminary data.</text>
</comment>
<feature type="compositionally biased region" description="Basic and acidic residues" evidence="5">
    <location>
        <begin position="1"/>
        <end position="30"/>
    </location>
</feature>
<evidence type="ECO:0000259" key="6">
    <source>
        <dbReference type="Pfam" id="PF01258"/>
    </source>
</evidence>
<dbReference type="PANTHER" id="PTHR33823:SF4">
    <property type="entry name" value="GENERAL STRESS PROTEIN 16O"/>
    <property type="match status" value="1"/>
</dbReference>
<dbReference type="Gene3D" id="1.20.120.910">
    <property type="entry name" value="DksA, coiled-coil domain"/>
    <property type="match status" value="1"/>
</dbReference>
<gene>
    <name evidence="7" type="ORF">RM572_19670</name>
</gene>
<dbReference type="PROSITE" id="PS51128">
    <property type="entry name" value="ZF_DKSA_2"/>
    <property type="match status" value="1"/>
</dbReference>
<name>A0ABU2NXS0_9ACTN</name>
<proteinExistence type="predicted"/>
<dbReference type="SUPFAM" id="SSF57716">
    <property type="entry name" value="Glucocorticoid receptor-like (DNA-binding domain)"/>
    <property type="match status" value="1"/>
</dbReference>
<organism evidence="7 8">
    <name type="scientific">Streptomyces hazeniae</name>
    <dbReference type="NCBI Taxonomy" id="3075538"/>
    <lineage>
        <taxon>Bacteria</taxon>
        <taxon>Bacillati</taxon>
        <taxon>Actinomycetota</taxon>
        <taxon>Actinomycetes</taxon>
        <taxon>Kitasatosporales</taxon>
        <taxon>Streptomycetaceae</taxon>
        <taxon>Streptomyces</taxon>
    </lineage>
</organism>
<evidence type="ECO:0000313" key="7">
    <source>
        <dbReference type="EMBL" id="MDT0380978.1"/>
    </source>
</evidence>
<dbReference type="EMBL" id="JAVREQ010000018">
    <property type="protein sequence ID" value="MDT0380978.1"/>
    <property type="molecule type" value="Genomic_DNA"/>
</dbReference>
<keyword evidence="3" id="KW-0862">Zinc</keyword>
<evidence type="ECO:0000256" key="1">
    <source>
        <dbReference type="ARBA" id="ARBA00022723"/>
    </source>
</evidence>
<accession>A0ABU2NXS0</accession>
<keyword evidence="8" id="KW-1185">Reference proteome</keyword>
<keyword evidence="2" id="KW-0863">Zinc-finger</keyword>
<feature type="zinc finger region" description="dksA C4-type" evidence="4">
    <location>
        <begin position="79"/>
        <end position="103"/>
    </location>
</feature>
<dbReference type="Pfam" id="PF01258">
    <property type="entry name" value="zf-dskA_traR"/>
    <property type="match status" value="1"/>
</dbReference>
<dbReference type="RefSeq" id="WP_311674666.1">
    <property type="nucleotide sequence ID" value="NZ_JAVREQ010000018.1"/>
</dbReference>
<reference evidence="8" key="1">
    <citation type="submission" date="2023-07" db="EMBL/GenBank/DDBJ databases">
        <title>30 novel species of actinomycetes from the DSMZ collection.</title>
        <authorList>
            <person name="Nouioui I."/>
        </authorList>
    </citation>
    <scope>NUCLEOTIDE SEQUENCE [LARGE SCALE GENOMIC DNA]</scope>
    <source>
        <strain evidence="8">DSM 42041</strain>
    </source>
</reference>
<evidence type="ECO:0000256" key="4">
    <source>
        <dbReference type="PROSITE-ProRule" id="PRU00510"/>
    </source>
</evidence>
<feature type="region of interest" description="Disordered" evidence="5">
    <location>
        <begin position="1"/>
        <end position="51"/>
    </location>
</feature>
<evidence type="ECO:0000313" key="8">
    <source>
        <dbReference type="Proteomes" id="UP001183414"/>
    </source>
</evidence>
<evidence type="ECO:0000256" key="2">
    <source>
        <dbReference type="ARBA" id="ARBA00022771"/>
    </source>
</evidence>
<keyword evidence="1" id="KW-0479">Metal-binding</keyword>
<feature type="domain" description="Zinc finger DksA/TraR C4-type" evidence="6">
    <location>
        <begin position="74"/>
        <end position="105"/>
    </location>
</feature>
<dbReference type="PANTHER" id="PTHR33823">
    <property type="entry name" value="RNA POLYMERASE-BINDING TRANSCRIPTION FACTOR DKSA-RELATED"/>
    <property type="match status" value="1"/>
</dbReference>
<dbReference type="InterPro" id="IPR000962">
    <property type="entry name" value="Znf_DskA_TraR"/>
</dbReference>
<sequence length="108" mass="12294">MPLESTRPESSPERLTSHEVRQRLQHERNSRLAQLQSVADARPSATDDVLNAQRSSAKRVLKEIDAAFERLDEGRYGDCQRCDRPIPVERLEILPYVRACVGCQHLLG</sequence>
<evidence type="ECO:0000256" key="3">
    <source>
        <dbReference type="ARBA" id="ARBA00022833"/>
    </source>
</evidence>
<evidence type="ECO:0000256" key="5">
    <source>
        <dbReference type="SAM" id="MobiDB-lite"/>
    </source>
</evidence>
<dbReference type="Proteomes" id="UP001183414">
    <property type="component" value="Unassembled WGS sequence"/>
</dbReference>